<gene>
    <name evidence="2" type="ORF">DWX04_15155</name>
</gene>
<name>A0A412QHD2_PHOVU</name>
<evidence type="ECO:0008006" key="4">
    <source>
        <dbReference type="Google" id="ProtNLM"/>
    </source>
</evidence>
<comment type="caution">
    <text evidence="2">The sequence shown here is derived from an EMBL/GenBank/DDBJ whole genome shotgun (WGS) entry which is preliminary data.</text>
</comment>
<dbReference type="EMBL" id="QRXI01000021">
    <property type="protein sequence ID" value="RGT90343.1"/>
    <property type="molecule type" value="Genomic_DNA"/>
</dbReference>
<proteinExistence type="predicted"/>
<feature type="coiled-coil region" evidence="1">
    <location>
        <begin position="223"/>
        <end position="250"/>
    </location>
</feature>
<dbReference type="InterPro" id="IPR011604">
    <property type="entry name" value="PDDEXK-like_dom_sf"/>
</dbReference>
<dbReference type="AlphaFoldDB" id="A0A412QHD2"/>
<dbReference type="Proteomes" id="UP000283833">
    <property type="component" value="Unassembled WGS sequence"/>
</dbReference>
<evidence type="ECO:0000313" key="2">
    <source>
        <dbReference type="EMBL" id="RGT90343.1"/>
    </source>
</evidence>
<organism evidence="2 3">
    <name type="scientific">Phocaeicola vulgatus</name>
    <name type="common">Bacteroides vulgatus</name>
    <dbReference type="NCBI Taxonomy" id="821"/>
    <lineage>
        <taxon>Bacteria</taxon>
        <taxon>Pseudomonadati</taxon>
        <taxon>Bacteroidota</taxon>
        <taxon>Bacteroidia</taxon>
        <taxon>Bacteroidales</taxon>
        <taxon>Bacteroidaceae</taxon>
        <taxon>Phocaeicola</taxon>
    </lineage>
</organism>
<reference evidence="2 3" key="1">
    <citation type="submission" date="2018-08" db="EMBL/GenBank/DDBJ databases">
        <title>A genome reference for cultivated species of the human gut microbiota.</title>
        <authorList>
            <person name="Zou Y."/>
            <person name="Xue W."/>
            <person name="Luo G."/>
        </authorList>
    </citation>
    <scope>NUCLEOTIDE SEQUENCE [LARGE SCALE GENOMIC DNA]</scope>
    <source>
        <strain evidence="2 3">AF18-14</strain>
    </source>
</reference>
<accession>A0A412QHD2</accession>
<keyword evidence="1" id="KW-0175">Coiled coil</keyword>
<dbReference type="Gene3D" id="3.90.320.10">
    <property type="match status" value="1"/>
</dbReference>
<evidence type="ECO:0000256" key="1">
    <source>
        <dbReference type="SAM" id="Coils"/>
    </source>
</evidence>
<protein>
    <recommendedName>
        <fullName evidence="4">PD-(D/E)XK endonuclease-like domain-containing protein</fullName>
    </recommendedName>
</protein>
<sequence length="312" mass="36018">MIMATKRIELKNSEVIFLEEPHEYWLGDKQLSGITGMIQRQLFPDEYDNVDEAVLNAAATYGTNVHASIEDFDKNWNNDGTVEVADYIEICKEHGLVHEASEYIVSDNKNWASMIDKVYRVSDDTFSIGDIKTYGVMTSEKLEKARWQLSLYAYFFELQNKKAKIDKLFIIHLRNKIKKDGTVDHINEVIFVNRIPSEICKELLEADLKEENFNNPFSIPEEYKFMEDEIRSLIQTKNDAEERLAEIKAKILSDMESSGVKTWTTETMRLTRKMPSTRISLNTSKLKAEHPEIDYSLYEKTSNVAGSLMIAV</sequence>
<evidence type="ECO:0000313" key="3">
    <source>
        <dbReference type="Proteomes" id="UP000283833"/>
    </source>
</evidence>